<evidence type="ECO:0000256" key="3">
    <source>
        <dbReference type="ARBA" id="ARBA00022598"/>
    </source>
</evidence>
<evidence type="ECO:0000259" key="10">
    <source>
        <dbReference type="PROSITE" id="PS50975"/>
    </source>
</evidence>
<evidence type="ECO:0000256" key="5">
    <source>
        <dbReference type="ARBA" id="ARBA00022741"/>
    </source>
</evidence>
<organism evidence="11 12">
    <name type="scientific">Loigolactobacillus rennini DSM 20253</name>
    <dbReference type="NCBI Taxonomy" id="1423796"/>
    <lineage>
        <taxon>Bacteria</taxon>
        <taxon>Bacillati</taxon>
        <taxon>Bacillota</taxon>
        <taxon>Bacilli</taxon>
        <taxon>Lactobacillales</taxon>
        <taxon>Lactobacillaceae</taxon>
        <taxon>Loigolactobacillus</taxon>
    </lineage>
</organism>
<evidence type="ECO:0000256" key="7">
    <source>
        <dbReference type="ARBA" id="ARBA00048819"/>
    </source>
</evidence>
<gene>
    <name evidence="11" type="ORF">FC24_GL000510</name>
</gene>
<sequence>MLNQFGALLKKRALTPLLFSGQYGIEREGQRIDHQGQLQQTVLPFKAGHPYLRNDFARSQAEMVTDYFSSRQQTLNQLAALNAVLLRQLKAGEMLWPLSMPPKLGDLKAIKVAAPTKSAQRYRENIGKKYGYRMQMMSAVHFNFSLPEKLLRTLFETDYHDQFADHYIAFHNAVYLKLAQNYLRYRYVLTYLLGASPLAESDFFQQQPGPSEMVRSLHMSQKYGYDNVAAQQVSLSSLTDYVTDLQRLLKTHELQGPRELYAAVRFHGQSLAQLPQTGVHYLELRTFDLNPFAPAGLTATDFSFLQLFLAYLLVLPSTPQTDLNAQLKHGAALNEAIALESPLNVSQAQTQLAQFMAGLKQFMLDYQAPQALQNAWQLMQKRVEDYRQTPSYQLCQMSQNQSLQSWGIKQARTFKKQVTTACYQLPGYLSFPLTSQLILAAAFRRGINVQVLDSQSAILRLNQQVVLGNGQSSLNTQSATLLVQNRFATKTVLGQAGLPVPPGATYQEMTSAIQAFATLPQQPLVVKPKISAHGAGVTVLLSPNKTDFKMAAKSAFAYDSTIMVEPYLNGTIYRFLVIDEQVAAIAECTPANVVGDGRHTLATLVQLKNQKRGKQTPFSPLPLDQLTKFDLQQQGYNLQQVLPRGQQVYLRLAADFATGSDAIDVTKEMDTSYQKLALTAAKALKLKVAGINMVIANLYQPLVPEQSNMANILSVTAQPELAVHEVPFFGQGQPVTQQLLKVLFAATK</sequence>
<protein>
    <recommendedName>
        <fullName evidence="2">glutamate--cysteine ligase</fullName>
        <ecNumber evidence="2">6.3.2.2</ecNumber>
    </recommendedName>
</protein>
<dbReference type="STRING" id="1423796.FC24_GL000510"/>
<dbReference type="OrthoDB" id="9803907at2"/>
<dbReference type="EC" id="6.3.2.2" evidence="2"/>
<keyword evidence="5 8" id="KW-0547">Nucleotide-binding</keyword>
<evidence type="ECO:0000313" key="11">
    <source>
        <dbReference type="EMBL" id="KRM99241.1"/>
    </source>
</evidence>
<dbReference type="SUPFAM" id="SSF55931">
    <property type="entry name" value="Glutamine synthetase/guanido kinase"/>
    <property type="match status" value="1"/>
</dbReference>
<feature type="domain" description="ATP-grasp" evidence="10">
    <location>
        <begin position="490"/>
        <end position="744"/>
    </location>
</feature>
<name>A0A0R2DFB8_9LACO</name>
<dbReference type="Gene3D" id="3.30.470.20">
    <property type="entry name" value="ATP-grasp fold, B domain"/>
    <property type="match status" value="1"/>
</dbReference>
<dbReference type="GO" id="GO:0004357">
    <property type="term" value="F:glutamate-cysteine ligase activity"/>
    <property type="evidence" value="ECO:0007669"/>
    <property type="project" value="UniProtKB-EC"/>
</dbReference>
<evidence type="ECO:0000256" key="2">
    <source>
        <dbReference type="ARBA" id="ARBA00012220"/>
    </source>
</evidence>
<dbReference type="InterPro" id="IPR014746">
    <property type="entry name" value="Gln_synth/guanido_kin_cat_dom"/>
</dbReference>
<evidence type="ECO:0000313" key="12">
    <source>
        <dbReference type="Proteomes" id="UP000051638"/>
    </source>
</evidence>
<dbReference type="RefSeq" id="WP_057873365.1">
    <property type="nucleotide sequence ID" value="NZ_AYYI01000018.1"/>
</dbReference>
<comment type="catalytic activity">
    <reaction evidence="7">
        <text>L-cysteine + L-glutamate + ATP = gamma-L-glutamyl-L-cysteine + ADP + phosphate + H(+)</text>
        <dbReference type="Rhea" id="RHEA:13285"/>
        <dbReference type="ChEBI" id="CHEBI:15378"/>
        <dbReference type="ChEBI" id="CHEBI:29985"/>
        <dbReference type="ChEBI" id="CHEBI:30616"/>
        <dbReference type="ChEBI" id="CHEBI:35235"/>
        <dbReference type="ChEBI" id="CHEBI:43474"/>
        <dbReference type="ChEBI" id="CHEBI:58173"/>
        <dbReference type="ChEBI" id="CHEBI:456216"/>
        <dbReference type="EC" id="6.3.2.2"/>
    </reaction>
</comment>
<dbReference type="Gene3D" id="3.30.590.20">
    <property type="match status" value="1"/>
</dbReference>
<dbReference type="PROSITE" id="PS50975">
    <property type="entry name" value="ATP_GRASP"/>
    <property type="match status" value="1"/>
</dbReference>
<dbReference type="SUPFAM" id="SSF56059">
    <property type="entry name" value="Glutathione synthetase ATP-binding domain-like"/>
    <property type="match status" value="1"/>
</dbReference>
<comment type="pathway">
    <text evidence="1">Sulfur metabolism; glutathione biosynthesis; glutathione from L-cysteine and L-glutamate: step 1/2.</text>
</comment>
<reference evidence="11 12" key="1">
    <citation type="journal article" date="2015" name="Genome Announc.">
        <title>Expanding the biotechnology potential of lactobacilli through comparative genomics of 213 strains and associated genera.</title>
        <authorList>
            <person name="Sun Z."/>
            <person name="Harris H.M."/>
            <person name="McCann A."/>
            <person name="Guo C."/>
            <person name="Argimon S."/>
            <person name="Zhang W."/>
            <person name="Yang X."/>
            <person name="Jeffery I.B."/>
            <person name="Cooney J.C."/>
            <person name="Kagawa T.F."/>
            <person name="Liu W."/>
            <person name="Song Y."/>
            <person name="Salvetti E."/>
            <person name="Wrobel A."/>
            <person name="Rasinkangas P."/>
            <person name="Parkhill J."/>
            <person name="Rea M.C."/>
            <person name="O'Sullivan O."/>
            <person name="Ritari J."/>
            <person name="Douillard F.P."/>
            <person name="Paul Ross R."/>
            <person name="Yang R."/>
            <person name="Briner A.E."/>
            <person name="Felis G.E."/>
            <person name="de Vos W.M."/>
            <person name="Barrangou R."/>
            <person name="Klaenhammer T.R."/>
            <person name="Caufield P.W."/>
            <person name="Cui Y."/>
            <person name="Zhang H."/>
            <person name="O'Toole P.W."/>
        </authorList>
    </citation>
    <scope>NUCLEOTIDE SEQUENCE [LARGE SCALE GENOMIC DNA]</scope>
    <source>
        <strain evidence="11 12">DSM 20253</strain>
    </source>
</reference>
<dbReference type="AlphaFoldDB" id="A0A0R2DFB8"/>
<dbReference type="UniPathway" id="UPA00142">
    <property type="reaction ID" value="UER00209"/>
</dbReference>
<dbReference type="PANTHER" id="PTHR38761:SF1">
    <property type="entry name" value="GLUTAMATE--CYSTEINE LIGASE"/>
    <property type="match status" value="1"/>
</dbReference>
<keyword evidence="4 9" id="KW-0317">Glutathione biosynthesis</keyword>
<dbReference type="NCBIfam" id="NF002688">
    <property type="entry name" value="PRK02471.1"/>
    <property type="match status" value="1"/>
</dbReference>
<keyword evidence="12" id="KW-1185">Reference proteome</keyword>
<dbReference type="Proteomes" id="UP000051638">
    <property type="component" value="Unassembled WGS sequence"/>
</dbReference>
<evidence type="ECO:0000256" key="9">
    <source>
        <dbReference type="RuleBase" id="RU003544"/>
    </source>
</evidence>
<dbReference type="PATRIC" id="fig|1423796.3.peg.526"/>
<keyword evidence="6 8" id="KW-0067">ATP-binding</keyword>
<dbReference type="PANTHER" id="PTHR38761">
    <property type="entry name" value="GLUTAMATE--CYSTEINE LIGASE"/>
    <property type="match status" value="1"/>
</dbReference>
<evidence type="ECO:0000256" key="8">
    <source>
        <dbReference type="PROSITE-ProRule" id="PRU00409"/>
    </source>
</evidence>
<dbReference type="EMBL" id="AYYI01000018">
    <property type="protein sequence ID" value="KRM99241.1"/>
    <property type="molecule type" value="Genomic_DNA"/>
</dbReference>
<accession>A0A0R2DFB8</accession>
<dbReference type="GO" id="GO:0046872">
    <property type="term" value="F:metal ion binding"/>
    <property type="evidence" value="ECO:0007669"/>
    <property type="project" value="InterPro"/>
</dbReference>
<evidence type="ECO:0000256" key="4">
    <source>
        <dbReference type="ARBA" id="ARBA00022684"/>
    </source>
</evidence>
<dbReference type="InterPro" id="IPR006334">
    <property type="entry name" value="Glut_cys_ligase"/>
</dbReference>
<keyword evidence="3 9" id="KW-0436">Ligase</keyword>
<comment type="caution">
    <text evidence="11">The sequence shown here is derived from an EMBL/GenBank/DDBJ whole genome shotgun (WGS) entry which is preliminary data.</text>
</comment>
<comment type="similarity">
    <text evidence="9">Belongs to the glutamate--cysteine ligase type 1 family.</text>
</comment>
<proteinExistence type="inferred from homology"/>
<dbReference type="GO" id="GO:0005524">
    <property type="term" value="F:ATP binding"/>
    <property type="evidence" value="ECO:0007669"/>
    <property type="project" value="UniProtKB-UniRule"/>
</dbReference>
<dbReference type="InterPro" id="IPR011761">
    <property type="entry name" value="ATP-grasp"/>
</dbReference>
<dbReference type="GO" id="GO:0005829">
    <property type="term" value="C:cytosol"/>
    <property type="evidence" value="ECO:0007669"/>
    <property type="project" value="TreeGrafter"/>
</dbReference>
<dbReference type="GO" id="GO:0006750">
    <property type="term" value="P:glutathione biosynthetic process"/>
    <property type="evidence" value="ECO:0007669"/>
    <property type="project" value="UniProtKB-UniPathway"/>
</dbReference>
<evidence type="ECO:0000256" key="6">
    <source>
        <dbReference type="ARBA" id="ARBA00022840"/>
    </source>
</evidence>
<evidence type="ECO:0000256" key="1">
    <source>
        <dbReference type="ARBA" id="ARBA00005006"/>
    </source>
</evidence>
<dbReference type="InterPro" id="IPR007370">
    <property type="entry name" value="Glu_cys_ligase"/>
</dbReference>
<dbReference type="Pfam" id="PF04262">
    <property type="entry name" value="Glu_cys_ligase"/>
    <property type="match status" value="1"/>
</dbReference>